<dbReference type="EC" id="1.1.1.-" evidence="6"/>
<gene>
    <name evidence="6" type="ORF">ACFOWS_02115</name>
</gene>
<dbReference type="RefSeq" id="WP_379762281.1">
    <property type="nucleotide sequence ID" value="NZ_JBHSCL010000002.1"/>
</dbReference>
<feature type="domain" description="D-isomer specific 2-hydroxyacid dehydrogenase NAD-binding" evidence="5">
    <location>
        <begin position="110"/>
        <end position="289"/>
    </location>
</feature>
<dbReference type="GO" id="GO:0016491">
    <property type="term" value="F:oxidoreductase activity"/>
    <property type="evidence" value="ECO:0007669"/>
    <property type="project" value="UniProtKB-KW"/>
</dbReference>
<dbReference type="PANTHER" id="PTHR10996">
    <property type="entry name" value="2-HYDROXYACID DEHYDROGENASE-RELATED"/>
    <property type="match status" value="1"/>
</dbReference>
<evidence type="ECO:0000259" key="4">
    <source>
        <dbReference type="Pfam" id="PF00389"/>
    </source>
</evidence>
<evidence type="ECO:0000313" key="6">
    <source>
        <dbReference type="EMBL" id="MFC4218908.1"/>
    </source>
</evidence>
<dbReference type="SUPFAM" id="SSF51735">
    <property type="entry name" value="NAD(P)-binding Rossmann-fold domains"/>
    <property type="match status" value="1"/>
</dbReference>
<proteinExistence type="inferred from homology"/>
<organism evidence="6 7">
    <name type="scientific">Flagellimonas marina</name>
    <dbReference type="NCBI Taxonomy" id="1775168"/>
    <lineage>
        <taxon>Bacteria</taxon>
        <taxon>Pseudomonadati</taxon>
        <taxon>Bacteroidota</taxon>
        <taxon>Flavobacteriia</taxon>
        <taxon>Flavobacteriales</taxon>
        <taxon>Flavobacteriaceae</taxon>
        <taxon>Flagellimonas</taxon>
    </lineage>
</organism>
<protein>
    <submittedName>
        <fullName evidence="6">2-hydroxyacid dehydrogenase</fullName>
        <ecNumber evidence="6">1.1.1.-</ecNumber>
    </submittedName>
</protein>
<dbReference type="EMBL" id="JBHSCL010000002">
    <property type="protein sequence ID" value="MFC4218908.1"/>
    <property type="molecule type" value="Genomic_DNA"/>
</dbReference>
<dbReference type="CDD" id="cd05301">
    <property type="entry name" value="GDH"/>
    <property type="match status" value="1"/>
</dbReference>
<evidence type="ECO:0000256" key="1">
    <source>
        <dbReference type="ARBA" id="ARBA00005854"/>
    </source>
</evidence>
<dbReference type="Proteomes" id="UP001595841">
    <property type="component" value="Unassembled WGS sequence"/>
</dbReference>
<dbReference type="InterPro" id="IPR029752">
    <property type="entry name" value="D-isomer_DH_CS1"/>
</dbReference>
<dbReference type="InterPro" id="IPR050223">
    <property type="entry name" value="D-isomer_2-hydroxyacid_DH"/>
</dbReference>
<dbReference type="InterPro" id="IPR006140">
    <property type="entry name" value="D-isomer_DH_NAD-bd"/>
</dbReference>
<accession>A0ABV8PIF2</accession>
<evidence type="ECO:0000313" key="7">
    <source>
        <dbReference type="Proteomes" id="UP001595841"/>
    </source>
</evidence>
<dbReference type="PANTHER" id="PTHR10996:SF257">
    <property type="entry name" value="GLYOXYLATE REDUCTASE 1"/>
    <property type="match status" value="1"/>
</dbReference>
<comment type="caution">
    <text evidence="6">The sequence shown here is derived from an EMBL/GenBank/DDBJ whole genome shotgun (WGS) entry which is preliminary data.</text>
</comment>
<evidence type="ECO:0000259" key="5">
    <source>
        <dbReference type="Pfam" id="PF02826"/>
    </source>
</evidence>
<keyword evidence="7" id="KW-1185">Reference proteome</keyword>
<dbReference type="Pfam" id="PF00389">
    <property type="entry name" value="2-Hacid_dh"/>
    <property type="match status" value="1"/>
</dbReference>
<comment type="similarity">
    <text evidence="1 3">Belongs to the D-isomer specific 2-hydroxyacid dehydrogenase family.</text>
</comment>
<keyword evidence="2 3" id="KW-0560">Oxidoreductase</keyword>
<reference evidence="7" key="1">
    <citation type="journal article" date="2019" name="Int. J. Syst. Evol. Microbiol.">
        <title>The Global Catalogue of Microorganisms (GCM) 10K type strain sequencing project: providing services to taxonomists for standard genome sequencing and annotation.</title>
        <authorList>
            <consortium name="The Broad Institute Genomics Platform"/>
            <consortium name="The Broad Institute Genome Sequencing Center for Infectious Disease"/>
            <person name="Wu L."/>
            <person name="Ma J."/>
        </authorList>
    </citation>
    <scope>NUCLEOTIDE SEQUENCE [LARGE SCALE GENOMIC DNA]</scope>
    <source>
        <strain evidence="7">CGMCC 1.15774</strain>
    </source>
</reference>
<dbReference type="InterPro" id="IPR036291">
    <property type="entry name" value="NAD(P)-bd_dom_sf"/>
</dbReference>
<evidence type="ECO:0000256" key="3">
    <source>
        <dbReference type="RuleBase" id="RU003719"/>
    </source>
</evidence>
<dbReference type="InterPro" id="IPR006139">
    <property type="entry name" value="D-isomer_2_OHA_DH_cat_dom"/>
</dbReference>
<sequence>MSKKILFTRIYPKIAQTQLQEAGFKVTLRETDTPFDHKELIEKSKEHDAILCTLTDKIDDTFLNECSHMDIISQFAVGYDNINVEKATELGIPIGHTPEALNEATADIAFGLLLATSRKMFHQHKKIIHGKWGSFTPTGDLGIEIKNKTLGIFGLGRIGMEMAKLCKAAYNMNVIYHNRSRNKHAEKTLDATYVPFEELLTQSDVISLHCNLNEGTREIFNKDAFQKMKSRAIFINTARGPVHNESDLINALQTGEIWGAGLDVTNPEPMNPNNELLQMPNVCVLPHIGSGTEETRDEMARMAANNIIEFYKNGTVPNVVNPEAIMNKTTTLK</sequence>
<feature type="domain" description="D-isomer specific 2-hydroxyacid dehydrogenase catalytic" evidence="4">
    <location>
        <begin position="12"/>
        <end position="321"/>
    </location>
</feature>
<dbReference type="SUPFAM" id="SSF52283">
    <property type="entry name" value="Formate/glycerate dehydrogenase catalytic domain-like"/>
    <property type="match status" value="1"/>
</dbReference>
<dbReference type="Gene3D" id="3.40.50.720">
    <property type="entry name" value="NAD(P)-binding Rossmann-like Domain"/>
    <property type="match status" value="2"/>
</dbReference>
<evidence type="ECO:0000256" key="2">
    <source>
        <dbReference type="ARBA" id="ARBA00023002"/>
    </source>
</evidence>
<dbReference type="Pfam" id="PF02826">
    <property type="entry name" value="2-Hacid_dh_C"/>
    <property type="match status" value="1"/>
</dbReference>
<dbReference type="PROSITE" id="PS00065">
    <property type="entry name" value="D_2_HYDROXYACID_DH_1"/>
    <property type="match status" value="1"/>
</dbReference>
<name>A0ABV8PIF2_9FLAO</name>